<dbReference type="InterPro" id="IPR010280">
    <property type="entry name" value="U5_MeTrfase_fam"/>
</dbReference>
<accession>A0A381T9Y4</accession>
<dbReference type="PANTHER" id="PTHR11061:SF30">
    <property type="entry name" value="TRNA (URACIL(54)-C(5))-METHYLTRANSFERASE"/>
    <property type="match status" value="1"/>
</dbReference>
<organism evidence="5">
    <name type="scientific">marine metagenome</name>
    <dbReference type="NCBI Taxonomy" id="408172"/>
    <lineage>
        <taxon>unclassified sequences</taxon>
        <taxon>metagenomes</taxon>
        <taxon>ecological metagenomes</taxon>
    </lineage>
</organism>
<name>A0A381T9Y4_9ZZZZ</name>
<evidence type="ECO:0000313" key="5">
    <source>
        <dbReference type="EMBL" id="SVA11477.1"/>
    </source>
</evidence>
<dbReference type="Pfam" id="PF05958">
    <property type="entry name" value="tRNA_U5-meth_tr"/>
    <property type="match status" value="1"/>
</dbReference>
<dbReference type="PROSITE" id="PS01230">
    <property type="entry name" value="TRMA_1"/>
    <property type="match status" value="1"/>
</dbReference>
<keyword evidence="2" id="KW-0808">Transferase</keyword>
<dbReference type="InterPro" id="IPR029063">
    <property type="entry name" value="SAM-dependent_MTases_sf"/>
</dbReference>
<proteinExistence type="predicted"/>
<evidence type="ECO:0000256" key="3">
    <source>
        <dbReference type="ARBA" id="ARBA00022691"/>
    </source>
</evidence>
<dbReference type="PROSITE" id="PS50926">
    <property type="entry name" value="TRAM"/>
    <property type="match status" value="1"/>
</dbReference>
<keyword evidence="3" id="KW-0949">S-adenosyl-L-methionine</keyword>
<feature type="domain" description="TRAM" evidence="4">
    <location>
        <begin position="6"/>
        <end position="64"/>
    </location>
</feature>
<dbReference type="GO" id="GO:0006396">
    <property type="term" value="P:RNA processing"/>
    <property type="evidence" value="ECO:0007669"/>
    <property type="project" value="InterPro"/>
</dbReference>
<dbReference type="PROSITE" id="PS01231">
    <property type="entry name" value="TRMA_2"/>
    <property type="match status" value="1"/>
</dbReference>
<dbReference type="Pfam" id="PF01938">
    <property type="entry name" value="TRAM"/>
    <property type="match status" value="1"/>
</dbReference>
<evidence type="ECO:0000259" key="4">
    <source>
        <dbReference type="PROSITE" id="PS50926"/>
    </source>
</evidence>
<dbReference type="PANTHER" id="PTHR11061">
    <property type="entry name" value="RNA M5U METHYLTRANSFERASE"/>
    <property type="match status" value="1"/>
</dbReference>
<gene>
    <name evidence="5" type="ORF">METZ01_LOCUS64331</name>
</gene>
<dbReference type="Gene3D" id="2.40.50.140">
    <property type="entry name" value="Nucleic acid-binding proteins"/>
    <property type="match status" value="1"/>
</dbReference>
<reference evidence="5" key="1">
    <citation type="submission" date="2018-05" db="EMBL/GenBank/DDBJ databases">
        <authorList>
            <person name="Lanie J.A."/>
            <person name="Ng W.-L."/>
            <person name="Kazmierczak K.M."/>
            <person name="Andrzejewski T.M."/>
            <person name="Davidsen T.M."/>
            <person name="Wayne K.J."/>
            <person name="Tettelin H."/>
            <person name="Glass J.I."/>
            <person name="Rusch D."/>
            <person name="Podicherti R."/>
            <person name="Tsui H.-C.T."/>
            <person name="Winkler M.E."/>
        </authorList>
    </citation>
    <scope>NUCLEOTIDE SEQUENCE</scope>
</reference>
<keyword evidence="1" id="KW-0489">Methyltransferase</keyword>
<dbReference type="SUPFAM" id="SSF53335">
    <property type="entry name" value="S-adenosyl-L-methionine-dependent methyltransferases"/>
    <property type="match status" value="1"/>
</dbReference>
<dbReference type="GO" id="GO:0008173">
    <property type="term" value="F:RNA methyltransferase activity"/>
    <property type="evidence" value="ECO:0007669"/>
    <property type="project" value="InterPro"/>
</dbReference>
<dbReference type="InterPro" id="IPR030390">
    <property type="entry name" value="MeTrfase_TrmA_AS"/>
</dbReference>
<dbReference type="CDD" id="cd02440">
    <property type="entry name" value="AdoMet_MTases"/>
    <property type="match status" value="1"/>
</dbReference>
<evidence type="ECO:0000256" key="2">
    <source>
        <dbReference type="ARBA" id="ARBA00022679"/>
    </source>
</evidence>
<dbReference type="Gene3D" id="2.40.50.1070">
    <property type="match status" value="1"/>
</dbReference>
<dbReference type="InterPro" id="IPR030391">
    <property type="entry name" value="MeTrfase_TrmA_CS"/>
</dbReference>
<dbReference type="GO" id="GO:0008757">
    <property type="term" value="F:S-adenosylmethionine-dependent methyltransferase activity"/>
    <property type="evidence" value="ECO:0007669"/>
    <property type="project" value="UniProtKB-ARBA"/>
</dbReference>
<dbReference type="FunFam" id="3.40.50.150:FF:000009">
    <property type="entry name" value="23S rRNA (Uracil(1939)-C(5))-methyltransferase RlmD"/>
    <property type="match status" value="1"/>
</dbReference>
<dbReference type="SUPFAM" id="SSF50249">
    <property type="entry name" value="Nucleic acid-binding proteins"/>
    <property type="match status" value="1"/>
</dbReference>
<evidence type="ECO:0000256" key="1">
    <source>
        <dbReference type="ARBA" id="ARBA00022603"/>
    </source>
</evidence>
<dbReference type="AlphaFoldDB" id="A0A381T9Y4"/>
<protein>
    <recommendedName>
        <fullName evidence="4">TRAM domain-containing protein</fullName>
    </recommendedName>
</protein>
<dbReference type="InterPro" id="IPR002792">
    <property type="entry name" value="TRAM_dom"/>
</dbReference>
<dbReference type="EMBL" id="UINC01004061">
    <property type="protein sequence ID" value="SVA11477.1"/>
    <property type="molecule type" value="Genomic_DNA"/>
</dbReference>
<dbReference type="FunFam" id="2.40.50.1070:FF:000003">
    <property type="entry name" value="23S rRNA (Uracil-5-)-methyltransferase RumA"/>
    <property type="match status" value="1"/>
</dbReference>
<dbReference type="NCBIfam" id="TIGR00479">
    <property type="entry name" value="rumA"/>
    <property type="match status" value="1"/>
</dbReference>
<dbReference type="InterPro" id="IPR012340">
    <property type="entry name" value="NA-bd_OB-fold"/>
</dbReference>
<dbReference type="GO" id="GO:0001510">
    <property type="term" value="P:RNA methylation"/>
    <property type="evidence" value="ECO:0007669"/>
    <property type="project" value="UniProtKB-ARBA"/>
</dbReference>
<sequence length="468" mass="52993">MNEPNTIKKGMDVELEIESLAFGGMGVSRINEKVTFVKNAIPGQTVTARITKKRTSYLEARSLEVLTESPHFVPVKCEHFADCGGCTFQNLDYEQQVSAKELQVKDVFRRIGGFKDVDCDSIVKCEEIFHYRNKMEFTFSNQEYVPESEKERSPSKFALGLHAPGRWDKILNINECHIQTEIANEILQSIKELSSGIEPYNIREHTGFLRNVMIRVAANTNEIMVNIVTSRDEPQTLDTMLHSLIAKFPNITSIVNNITTRKAGVSMGEHQIVLHGNEYMLEKLGDYEFMISADSFFQTNTRQAEKLYDIILEESELTGSEIVYDLFCGTGSISLFLSKHAKMVYGFELVMSAVQDAMQNAIHNKVKNAWFFGGNLENIFRENTEAKGLELPDVLVVDPPRAGLHVKTIEDIIEKSPKRIVYVSCNPASQARDVALLCNEKYELKKLRPVDMFPHTPHVENVATLILK</sequence>
<dbReference type="PROSITE" id="PS51687">
    <property type="entry name" value="SAM_MT_RNA_M5U"/>
    <property type="match status" value="1"/>
</dbReference>
<dbReference type="Gene3D" id="3.40.50.150">
    <property type="entry name" value="Vaccinia Virus protein VP39"/>
    <property type="match status" value="1"/>
</dbReference>